<name>A0A371GB89_MUCPR</name>
<feature type="non-terminal residue" evidence="1">
    <location>
        <position position="1"/>
    </location>
</feature>
<accession>A0A371GB89</accession>
<dbReference type="Proteomes" id="UP000257109">
    <property type="component" value="Unassembled WGS sequence"/>
</dbReference>
<comment type="caution">
    <text evidence="1">The sequence shown here is derived from an EMBL/GenBank/DDBJ whole genome shotgun (WGS) entry which is preliminary data.</text>
</comment>
<reference evidence="1" key="1">
    <citation type="submission" date="2018-05" db="EMBL/GenBank/DDBJ databases">
        <title>Draft genome of Mucuna pruriens seed.</title>
        <authorList>
            <person name="Nnadi N.E."/>
            <person name="Vos R."/>
            <person name="Hasami M.H."/>
            <person name="Devisetty U.K."/>
            <person name="Aguiy J.C."/>
        </authorList>
    </citation>
    <scope>NUCLEOTIDE SEQUENCE [LARGE SCALE GENOMIC DNA]</scope>
    <source>
        <strain evidence="1">JCA_2017</strain>
    </source>
</reference>
<evidence type="ECO:0000313" key="2">
    <source>
        <dbReference type="Proteomes" id="UP000257109"/>
    </source>
</evidence>
<sequence length="86" mass="9993">MKKLDSEGYHEKFVMKDSKPRDTLIIKGDKFILKQCPNDDLERNEMQKFSYASVMETLMYAQVCIRPNIAFVVRVLDSCNDSIVNV</sequence>
<dbReference type="OrthoDB" id="1436818at2759"/>
<organism evidence="1 2">
    <name type="scientific">Mucuna pruriens</name>
    <name type="common">Velvet bean</name>
    <name type="synonym">Dolichos pruriens</name>
    <dbReference type="NCBI Taxonomy" id="157652"/>
    <lineage>
        <taxon>Eukaryota</taxon>
        <taxon>Viridiplantae</taxon>
        <taxon>Streptophyta</taxon>
        <taxon>Embryophyta</taxon>
        <taxon>Tracheophyta</taxon>
        <taxon>Spermatophyta</taxon>
        <taxon>Magnoliopsida</taxon>
        <taxon>eudicotyledons</taxon>
        <taxon>Gunneridae</taxon>
        <taxon>Pentapetalae</taxon>
        <taxon>rosids</taxon>
        <taxon>fabids</taxon>
        <taxon>Fabales</taxon>
        <taxon>Fabaceae</taxon>
        <taxon>Papilionoideae</taxon>
        <taxon>50 kb inversion clade</taxon>
        <taxon>NPAAA clade</taxon>
        <taxon>indigoferoid/millettioid clade</taxon>
        <taxon>Phaseoleae</taxon>
        <taxon>Mucuna</taxon>
    </lineage>
</organism>
<evidence type="ECO:0008006" key="3">
    <source>
        <dbReference type="Google" id="ProtNLM"/>
    </source>
</evidence>
<dbReference type="AlphaFoldDB" id="A0A371GB89"/>
<evidence type="ECO:0000313" key="1">
    <source>
        <dbReference type="EMBL" id="RDX87623.1"/>
    </source>
</evidence>
<gene>
    <name evidence="1" type="ORF">CR513_30880</name>
</gene>
<dbReference type="EMBL" id="QJKJ01006171">
    <property type="protein sequence ID" value="RDX87623.1"/>
    <property type="molecule type" value="Genomic_DNA"/>
</dbReference>
<protein>
    <recommendedName>
        <fullName evidence="3">Copia protein</fullName>
    </recommendedName>
</protein>
<proteinExistence type="predicted"/>
<keyword evidence="2" id="KW-1185">Reference proteome</keyword>